<dbReference type="CDD" id="cd02194">
    <property type="entry name" value="ThiL"/>
    <property type="match status" value="1"/>
</dbReference>
<comment type="similarity">
    <text evidence="2">Belongs to the thiamine-monophosphate kinase family.</text>
</comment>
<feature type="binding site" evidence="2">
    <location>
        <position position="145"/>
    </location>
    <ligand>
        <name>ATP</name>
        <dbReference type="ChEBI" id="CHEBI:30616"/>
    </ligand>
</feature>
<dbReference type="InterPro" id="IPR010918">
    <property type="entry name" value="PurM-like_C_dom"/>
</dbReference>
<feature type="binding site" evidence="2">
    <location>
        <position position="71"/>
    </location>
    <ligand>
        <name>Mg(2+)</name>
        <dbReference type="ChEBI" id="CHEBI:18420"/>
        <label>3</label>
    </ligand>
</feature>
<feature type="binding site" evidence="2">
    <location>
        <position position="208"/>
    </location>
    <ligand>
        <name>Mg(2+)</name>
        <dbReference type="ChEBI" id="CHEBI:18420"/>
        <label>5</label>
    </ligand>
</feature>
<feature type="binding site" evidence="2">
    <location>
        <begin position="118"/>
        <end position="119"/>
    </location>
    <ligand>
        <name>ATP</name>
        <dbReference type="ChEBI" id="CHEBI:30616"/>
    </ligand>
</feature>
<dbReference type="Pfam" id="PF02769">
    <property type="entry name" value="AIRS_C"/>
    <property type="match status" value="1"/>
</dbReference>
<dbReference type="EC" id="2.7.4.16" evidence="2"/>
<dbReference type="EMBL" id="BSOS01000013">
    <property type="protein sequence ID" value="GLR66288.1"/>
    <property type="molecule type" value="Genomic_DNA"/>
</dbReference>
<feature type="binding site" evidence="2">
    <location>
        <position position="43"/>
    </location>
    <ligand>
        <name>Mg(2+)</name>
        <dbReference type="ChEBI" id="CHEBI:18420"/>
        <label>1</label>
    </ligand>
</feature>
<dbReference type="PANTHER" id="PTHR30270">
    <property type="entry name" value="THIAMINE-MONOPHOSPHATE KINASE"/>
    <property type="match status" value="1"/>
</dbReference>
<comment type="miscellaneous">
    <text evidence="2">Reaction mechanism of ThiL seems to utilize a direct, inline transfer of the gamma-phosphate of ATP to TMP rather than a phosphorylated enzyme intermediate.</text>
</comment>
<dbReference type="SUPFAM" id="SSF55326">
    <property type="entry name" value="PurM N-terminal domain-like"/>
    <property type="match status" value="1"/>
</dbReference>
<accession>A0ABQ6A7V6</accession>
<proteinExistence type="inferred from homology"/>
<dbReference type="RefSeq" id="WP_284256964.1">
    <property type="nucleotide sequence ID" value="NZ_BSOS01000013.1"/>
</dbReference>
<comment type="catalytic activity">
    <reaction evidence="2">
        <text>thiamine phosphate + ATP = thiamine diphosphate + ADP</text>
        <dbReference type="Rhea" id="RHEA:15913"/>
        <dbReference type="ChEBI" id="CHEBI:30616"/>
        <dbReference type="ChEBI" id="CHEBI:37575"/>
        <dbReference type="ChEBI" id="CHEBI:58937"/>
        <dbReference type="ChEBI" id="CHEBI:456216"/>
        <dbReference type="EC" id="2.7.4.16"/>
    </reaction>
</comment>
<keyword evidence="6" id="KW-1185">Reference proteome</keyword>
<evidence type="ECO:0000256" key="1">
    <source>
        <dbReference type="ARBA" id="ARBA00022977"/>
    </source>
</evidence>
<feature type="binding site" evidence="2">
    <location>
        <position position="71"/>
    </location>
    <ligand>
        <name>Mg(2+)</name>
        <dbReference type="ChEBI" id="CHEBI:18420"/>
        <label>2</label>
    </ligand>
</feature>
<dbReference type="Proteomes" id="UP001156641">
    <property type="component" value="Unassembled WGS sequence"/>
</dbReference>
<feature type="binding site" evidence="2">
    <location>
        <position position="309"/>
    </location>
    <ligand>
        <name>substrate</name>
    </ligand>
</feature>
<evidence type="ECO:0000259" key="3">
    <source>
        <dbReference type="Pfam" id="PF00586"/>
    </source>
</evidence>
<feature type="binding site" evidence="2">
    <location>
        <position position="119"/>
    </location>
    <ligand>
        <name>Mg(2+)</name>
        <dbReference type="ChEBI" id="CHEBI:18420"/>
        <label>1</label>
    </ligand>
</feature>
<sequence>MSDEFSRIAKYFAPLAGEEGRGLTDDAAVLAPPPGRELVLTVDQMLEDVHFLPGDDPALIARKLLRRNLSDLAAMGAVPLGYLLTIALPDGVGEDWLAGFSQGLARDQKIFNIKLFGGDSSSSRGKISLSATLIGHVAPGAALSRNGARAGDGIWVSGTIGDAALGLQARLGRLADPSGFLTARSLLPEPRVGLALAGVVSAAIDVSDGLVQDLGHMCKGAGLSAVIRAGLVPVSAAAAAASGEAALETRLTGGDDYELLLAVPPGQGEALKAACGDLPVTKIGMFQAGAGVHVLNDAGAMMQFTRPGWRHF</sequence>
<dbReference type="Gene3D" id="3.30.1330.10">
    <property type="entry name" value="PurM-like, N-terminal domain"/>
    <property type="match status" value="1"/>
</dbReference>
<feature type="binding site" evidence="2">
    <location>
        <position position="207"/>
    </location>
    <ligand>
        <name>ATP</name>
        <dbReference type="ChEBI" id="CHEBI:30616"/>
    </ligand>
</feature>
<feature type="binding site" evidence="2">
    <location>
        <position position="43"/>
    </location>
    <ligand>
        <name>Mg(2+)</name>
        <dbReference type="ChEBI" id="CHEBI:18420"/>
        <label>2</label>
    </ligand>
</feature>
<name>A0ABQ6A7V6_9PROT</name>
<keyword evidence="2" id="KW-0547">Nucleotide-binding</keyword>
<evidence type="ECO:0000256" key="2">
    <source>
        <dbReference type="HAMAP-Rule" id="MF_02128"/>
    </source>
</evidence>
<dbReference type="InterPro" id="IPR016188">
    <property type="entry name" value="PurM-like_N"/>
</dbReference>
<comment type="function">
    <text evidence="2">Catalyzes the ATP-dependent phosphorylation of thiamine-monophosphate (TMP) to form thiamine-pyrophosphate (TPP), the active form of vitamin B1.</text>
</comment>
<dbReference type="Pfam" id="PF00586">
    <property type="entry name" value="AIRS"/>
    <property type="match status" value="1"/>
</dbReference>
<feature type="binding site" evidence="2">
    <location>
        <position position="205"/>
    </location>
    <ligand>
        <name>Mg(2+)</name>
        <dbReference type="ChEBI" id="CHEBI:18420"/>
        <label>3</label>
    </ligand>
</feature>
<feature type="binding site" evidence="2">
    <location>
        <position position="26"/>
    </location>
    <ligand>
        <name>Mg(2+)</name>
        <dbReference type="ChEBI" id="CHEBI:18420"/>
        <label>3</label>
    </ligand>
</feature>
<evidence type="ECO:0000313" key="6">
    <source>
        <dbReference type="Proteomes" id="UP001156641"/>
    </source>
</evidence>
<keyword evidence="1 2" id="KW-0784">Thiamine biosynthesis</keyword>
<dbReference type="NCBIfam" id="TIGR01379">
    <property type="entry name" value="thiL"/>
    <property type="match status" value="1"/>
</dbReference>
<comment type="caution">
    <text evidence="2">Lacks conserved residue(s) required for the propagation of feature annotation.</text>
</comment>
<dbReference type="SUPFAM" id="SSF56042">
    <property type="entry name" value="PurM C-terminal domain-like"/>
    <property type="match status" value="1"/>
</dbReference>
<feature type="binding site" evidence="2">
    <location>
        <position position="255"/>
    </location>
    <ligand>
        <name>substrate</name>
    </ligand>
</feature>
<dbReference type="GO" id="GO:0016301">
    <property type="term" value="F:kinase activity"/>
    <property type="evidence" value="ECO:0007669"/>
    <property type="project" value="UniProtKB-KW"/>
</dbReference>
<reference evidence="6" key="1">
    <citation type="journal article" date="2019" name="Int. J. Syst. Evol. Microbiol.">
        <title>The Global Catalogue of Microorganisms (GCM) 10K type strain sequencing project: providing services to taxonomists for standard genome sequencing and annotation.</title>
        <authorList>
            <consortium name="The Broad Institute Genomics Platform"/>
            <consortium name="The Broad Institute Genome Sequencing Center for Infectious Disease"/>
            <person name="Wu L."/>
            <person name="Ma J."/>
        </authorList>
    </citation>
    <scope>NUCLEOTIDE SEQUENCE [LARGE SCALE GENOMIC DNA]</scope>
    <source>
        <strain evidence="6">NBRC 112502</strain>
    </source>
</reference>
<keyword evidence="2" id="KW-0460">Magnesium</keyword>
<feature type="binding site" evidence="2">
    <location>
        <position position="41"/>
    </location>
    <ligand>
        <name>Mg(2+)</name>
        <dbReference type="ChEBI" id="CHEBI:18420"/>
        <label>4</label>
    </ligand>
</feature>
<dbReference type="PANTHER" id="PTHR30270:SF0">
    <property type="entry name" value="THIAMINE-MONOPHOSPHATE KINASE"/>
    <property type="match status" value="1"/>
</dbReference>
<dbReference type="InterPro" id="IPR036676">
    <property type="entry name" value="PurM-like_C_sf"/>
</dbReference>
<feature type="binding site" evidence="2">
    <location>
        <position position="71"/>
    </location>
    <ligand>
        <name>Mg(2+)</name>
        <dbReference type="ChEBI" id="CHEBI:18420"/>
        <label>4</label>
    </ligand>
</feature>
<dbReference type="InterPro" id="IPR036921">
    <property type="entry name" value="PurM-like_N_sf"/>
</dbReference>
<keyword evidence="2 5" id="KW-0418">Kinase</keyword>
<feature type="binding site" evidence="2">
    <location>
        <position position="26"/>
    </location>
    <ligand>
        <name>Mg(2+)</name>
        <dbReference type="ChEBI" id="CHEBI:18420"/>
        <label>4</label>
    </ligand>
</feature>
<keyword evidence="2" id="KW-0479">Metal-binding</keyword>
<evidence type="ECO:0000259" key="4">
    <source>
        <dbReference type="Pfam" id="PF02769"/>
    </source>
</evidence>
<evidence type="ECO:0000313" key="5">
    <source>
        <dbReference type="EMBL" id="GLR66288.1"/>
    </source>
</evidence>
<keyword evidence="2" id="KW-0808">Transferase</keyword>
<dbReference type="Gene3D" id="3.90.650.10">
    <property type="entry name" value="PurM-like C-terminal domain"/>
    <property type="match status" value="1"/>
</dbReference>
<feature type="binding site" evidence="2">
    <location>
        <position position="50"/>
    </location>
    <ligand>
        <name>substrate</name>
    </ligand>
</feature>
<dbReference type="InterPro" id="IPR006283">
    <property type="entry name" value="ThiL-like"/>
</dbReference>
<keyword evidence="2" id="KW-0067">ATP-binding</keyword>
<feature type="domain" description="PurM-like C-terminal" evidence="4">
    <location>
        <begin position="149"/>
        <end position="291"/>
    </location>
</feature>
<feature type="domain" description="PurM-like N-terminal" evidence="3">
    <location>
        <begin position="25"/>
        <end position="137"/>
    </location>
</feature>
<gene>
    <name evidence="2 5" type="primary">thiL</name>
    <name evidence="5" type="ORF">GCM10010909_09680</name>
</gene>
<comment type="pathway">
    <text evidence="2">Cofactor biosynthesis; thiamine diphosphate biosynthesis; thiamine diphosphate from thiamine phosphate: step 1/1.</text>
</comment>
<dbReference type="HAMAP" id="MF_02128">
    <property type="entry name" value="TMP_kinase"/>
    <property type="match status" value="1"/>
</dbReference>
<comment type="caution">
    <text evidence="5">The sequence shown here is derived from an EMBL/GenBank/DDBJ whole genome shotgun (WGS) entry which is preliminary data.</text>
</comment>
<protein>
    <recommendedName>
        <fullName evidence="2">Thiamine-monophosphate kinase</fullName>
        <shortName evidence="2">TMP kinase</shortName>
        <shortName evidence="2">Thiamine-phosphate kinase</shortName>
        <ecNumber evidence="2">2.7.4.16</ecNumber>
    </recommendedName>
</protein>
<dbReference type="PIRSF" id="PIRSF005303">
    <property type="entry name" value="Thiam_monoph_kin"/>
    <property type="match status" value="1"/>
</dbReference>
<organism evidence="5 6">
    <name type="scientific">Acidocella aquatica</name>
    <dbReference type="NCBI Taxonomy" id="1922313"/>
    <lineage>
        <taxon>Bacteria</taxon>
        <taxon>Pseudomonadati</taxon>
        <taxon>Pseudomonadota</taxon>
        <taxon>Alphaproteobacteria</taxon>
        <taxon>Acetobacterales</taxon>
        <taxon>Acidocellaceae</taxon>
        <taxon>Acidocella</taxon>
    </lineage>
</organism>